<dbReference type="EMBL" id="BK016124">
    <property type="protein sequence ID" value="DAF97001.1"/>
    <property type="molecule type" value="Genomic_DNA"/>
</dbReference>
<proteinExistence type="predicted"/>
<sequence length="31" mass="3543">MQCKGKETQVEAAKRVAKAKQSILERKEILQ</sequence>
<evidence type="ECO:0000313" key="1">
    <source>
        <dbReference type="EMBL" id="DAF97001.1"/>
    </source>
</evidence>
<name>A0A8S5UR79_9CAUD</name>
<reference evidence="1" key="1">
    <citation type="journal article" date="2021" name="Proc. Natl. Acad. Sci. U.S.A.">
        <title>A Catalog of Tens of Thousands of Viruses from Human Metagenomes Reveals Hidden Associations with Chronic Diseases.</title>
        <authorList>
            <person name="Tisza M.J."/>
            <person name="Buck C.B."/>
        </authorList>
    </citation>
    <scope>NUCLEOTIDE SEQUENCE</scope>
    <source>
        <strain evidence="1">CtsIb3</strain>
    </source>
</reference>
<organism evidence="1">
    <name type="scientific">Myoviridae sp. ctsIb3</name>
    <dbReference type="NCBI Taxonomy" id="2825189"/>
    <lineage>
        <taxon>Viruses</taxon>
        <taxon>Duplodnaviria</taxon>
        <taxon>Heunggongvirae</taxon>
        <taxon>Uroviricota</taxon>
        <taxon>Caudoviricetes</taxon>
    </lineage>
</organism>
<accession>A0A8S5UR79</accession>
<protein>
    <submittedName>
        <fullName evidence="1">Uncharacterized protein</fullName>
    </submittedName>
</protein>